<name>A0AAD8DRJ3_MYTSE</name>
<evidence type="ECO:0000256" key="3">
    <source>
        <dbReference type="ARBA" id="ARBA00022833"/>
    </source>
</evidence>
<dbReference type="InterPro" id="IPR007588">
    <property type="entry name" value="Znf_FLYWCH"/>
</dbReference>
<dbReference type="GO" id="GO:0008270">
    <property type="term" value="F:zinc ion binding"/>
    <property type="evidence" value="ECO:0007669"/>
    <property type="project" value="UniProtKB-KW"/>
</dbReference>
<accession>A0AAD8DRJ3</accession>
<keyword evidence="6" id="KW-1185">Reference proteome</keyword>
<keyword evidence="3" id="KW-0862">Zinc</keyword>
<evidence type="ECO:0000259" key="4">
    <source>
        <dbReference type="Pfam" id="PF04500"/>
    </source>
</evidence>
<dbReference type="Proteomes" id="UP001231518">
    <property type="component" value="Chromosome 8"/>
</dbReference>
<comment type="caution">
    <text evidence="5">The sequence shown here is derived from an EMBL/GenBank/DDBJ whole genome shotgun (WGS) entry which is preliminary data.</text>
</comment>
<reference evidence="5" key="1">
    <citation type="submission" date="2023-03" db="EMBL/GenBank/DDBJ databases">
        <title>Chromosome-level genomes of two armyworms, Mythimna separata and Mythimna loreyi, provide insights into the biosynthesis and reception of sex pheromones.</title>
        <authorList>
            <person name="Zhao H."/>
        </authorList>
    </citation>
    <scope>NUCLEOTIDE SEQUENCE</scope>
    <source>
        <strain evidence="5">BeijingLab</strain>
        <tissue evidence="5">Pupa</tissue>
    </source>
</reference>
<sequence length="85" mass="9838">MLLRNVPKEVLLADGKKYYMVNNYTYSFKYGTEQGYQWRCTSSSGCNAFIVMNGRNQLLRVSGTHAHDPPKYHVVKDGRYVQIET</sequence>
<organism evidence="5 6">
    <name type="scientific">Mythimna separata</name>
    <name type="common">Oriental armyworm</name>
    <name type="synonym">Pseudaletia separata</name>
    <dbReference type="NCBI Taxonomy" id="271217"/>
    <lineage>
        <taxon>Eukaryota</taxon>
        <taxon>Metazoa</taxon>
        <taxon>Ecdysozoa</taxon>
        <taxon>Arthropoda</taxon>
        <taxon>Hexapoda</taxon>
        <taxon>Insecta</taxon>
        <taxon>Pterygota</taxon>
        <taxon>Neoptera</taxon>
        <taxon>Endopterygota</taxon>
        <taxon>Lepidoptera</taxon>
        <taxon>Glossata</taxon>
        <taxon>Ditrysia</taxon>
        <taxon>Noctuoidea</taxon>
        <taxon>Noctuidae</taxon>
        <taxon>Noctuinae</taxon>
        <taxon>Hadenini</taxon>
        <taxon>Mythimna</taxon>
    </lineage>
</organism>
<evidence type="ECO:0000256" key="1">
    <source>
        <dbReference type="ARBA" id="ARBA00022723"/>
    </source>
</evidence>
<evidence type="ECO:0000313" key="5">
    <source>
        <dbReference type="EMBL" id="KAJ8718876.1"/>
    </source>
</evidence>
<evidence type="ECO:0000256" key="2">
    <source>
        <dbReference type="ARBA" id="ARBA00022771"/>
    </source>
</evidence>
<dbReference type="Gene3D" id="2.20.25.240">
    <property type="match status" value="1"/>
</dbReference>
<dbReference type="Pfam" id="PF04500">
    <property type="entry name" value="FLYWCH"/>
    <property type="match status" value="1"/>
</dbReference>
<proteinExistence type="predicted"/>
<evidence type="ECO:0000313" key="6">
    <source>
        <dbReference type="Proteomes" id="UP001231518"/>
    </source>
</evidence>
<dbReference type="AlphaFoldDB" id="A0AAD8DRJ3"/>
<gene>
    <name evidence="5" type="ORF">PYW07_016432</name>
</gene>
<protein>
    <recommendedName>
        <fullName evidence="4">FLYWCH-type domain-containing protein</fullName>
    </recommendedName>
</protein>
<keyword evidence="1" id="KW-0479">Metal-binding</keyword>
<feature type="domain" description="FLYWCH-type" evidence="4">
    <location>
        <begin position="15"/>
        <end position="67"/>
    </location>
</feature>
<dbReference type="EMBL" id="JARGEI010000015">
    <property type="protein sequence ID" value="KAJ8718876.1"/>
    <property type="molecule type" value="Genomic_DNA"/>
</dbReference>
<keyword evidence="2" id="KW-0863">Zinc-finger</keyword>